<sequence>CWNPFSYANMLNYEVTFSHDNYPYLGVTFSQV</sequence>
<evidence type="ECO:0000313" key="2">
    <source>
        <dbReference type="Proteomes" id="UP000277811"/>
    </source>
</evidence>
<dbReference type="Proteomes" id="UP000277811">
    <property type="component" value="Unassembled WGS sequence"/>
</dbReference>
<protein>
    <submittedName>
        <fullName evidence="1">Uncharacterized protein</fullName>
    </submittedName>
</protein>
<name>A0A498R3S5_9FIRM</name>
<dbReference type="AlphaFoldDB" id="A0A498R3S5"/>
<feature type="non-terminal residue" evidence="1">
    <location>
        <position position="32"/>
    </location>
</feature>
<gene>
    <name evidence="1" type="ORF">LUCI_0038</name>
</gene>
<evidence type="ECO:0000313" key="1">
    <source>
        <dbReference type="EMBL" id="VBB04833.1"/>
    </source>
</evidence>
<keyword evidence="2" id="KW-1185">Reference proteome</keyword>
<proteinExistence type="predicted"/>
<organism evidence="1 2">
    <name type="scientific">Lucifera butyrica</name>
    <dbReference type="NCBI Taxonomy" id="1351585"/>
    <lineage>
        <taxon>Bacteria</taxon>
        <taxon>Bacillati</taxon>
        <taxon>Bacillota</taxon>
        <taxon>Negativicutes</taxon>
        <taxon>Veillonellales</taxon>
        <taxon>Veillonellaceae</taxon>
        <taxon>Lucifera</taxon>
    </lineage>
</organism>
<dbReference type="EMBL" id="UPPP01000047">
    <property type="protein sequence ID" value="VBB04833.1"/>
    <property type="molecule type" value="Genomic_DNA"/>
</dbReference>
<accession>A0A498R3S5</accession>
<feature type="non-terminal residue" evidence="1">
    <location>
        <position position="1"/>
    </location>
</feature>
<reference evidence="1 2" key="1">
    <citation type="submission" date="2018-06" db="EMBL/GenBank/DDBJ databases">
        <authorList>
            <person name="Strepis N."/>
        </authorList>
    </citation>
    <scope>NUCLEOTIDE SEQUENCE [LARGE SCALE GENOMIC DNA]</scope>
    <source>
        <strain evidence="1">LUCI</strain>
    </source>
</reference>